<dbReference type="RefSeq" id="WP_190449487.1">
    <property type="nucleotide sequence ID" value="NZ_JAMPLM010000013.1"/>
</dbReference>
<evidence type="ECO:0000313" key="2">
    <source>
        <dbReference type="EMBL" id="MEP1059777.1"/>
    </source>
</evidence>
<name>A0ABV0KKY5_9CYAN</name>
<feature type="domain" description="KilA-N" evidence="1">
    <location>
        <begin position="105"/>
        <end position="221"/>
    </location>
</feature>
<protein>
    <submittedName>
        <fullName evidence="2">KilA-N domain-containing protein</fullName>
    </submittedName>
</protein>
<evidence type="ECO:0000313" key="3">
    <source>
        <dbReference type="Proteomes" id="UP001476950"/>
    </source>
</evidence>
<evidence type="ECO:0000259" key="1">
    <source>
        <dbReference type="PROSITE" id="PS51301"/>
    </source>
</evidence>
<accession>A0ABV0KKY5</accession>
<gene>
    <name evidence="2" type="ORF">NDI38_15155</name>
</gene>
<dbReference type="PROSITE" id="PS51301">
    <property type="entry name" value="KILA_N"/>
    <property type="match status" value="1"/>
</dbReference>
<reference evidence="2 3" key="1">
    <citation type="submission" date="2022-04" db="EMBL/GenBank/DDBJ databases">
        <title>Positive selection, recombination, and allopatry shape intraspecific diversity of widespread and dominant cyanobacteria.</title>
        <authorList>
            <person name="Wei J."/>
            <person name="Shu W."/>
            <person name="Hu C."/>
        </authorList>
    </citation>
    <scope>NUCLEOTIDE SEQUENCE [LARGE SCALE GENOMIC DNA]</scope>
    <source>
        <strain evidence="2 3">AS-A4</strain>
    </source>
</reference>
<dbReference type="EMBL" id="JAMPLM010000013">
    <property type="protein sequence ID" value="MEP1059777.1"/>
    <property type="molecule type" value="Genomic_DNA"/>
</dbReference>
<dbReference type="InterPro" id="IPR017880">
    <property type="entry name" value="KilA_N"/>
</dbReference>
<dbReference type="Proteomes" id="UP001476950">
    <property type="component" value="Unassembled WGS sequence"/>
</dbReference>
<sequence>MSASPTTPTIDDRTQMQPWRSRLCSKDESFSTALIYPGKDYKLVKIANRIRRDYMMASFARLLHIVSFEIALVKHVAFCCGLQSSTAKHFAYKTLEDTIMSNFPKGTALVYGGSMIHRNQQTGDVCLTDMWKAQGEPSNKRPVDWRELDATQELLKRYAKQSAVVALYSKNGKIKAVPSWLQTKQGGVAPGTYAVPQLAIDYARFLSAEFHEWALNVLVERIEEETDPEKALSRGYERAVKTWKQQGHSDENIEVLAQCVIVRKDFASTLAQHGAVDPATLPTWIKSEGMAYGYLTNLIYKLLIKDKAVDYRKKHKLPKDANVRDHLAKTGKMVQRAAIMLAETIARENIREEQHYGFSPCRTACQQAGTKVARVFD</sequence>
<dbReference type="InterPro" id="IPR018004">
    <property type="entry name" value="KilA/APSES_HTH"/>
</dbReference>
<comment type="caution">
    <text evidence="2">The sequence shown here is derived from an EMBL/GenBank/DDBJ whole genome shotgun (WGS) entry which is preliminary data.</text>
</comment>
<proteinExistence type="predicted"/>
<dbReference type="SMART" id="SM01252">
    <property type="entry name" value="KilA-N"/>
    <property type="match status" value="1"/>
</dbReference>
<dbReference type="Pfam" id="PF04383">
    <property type="entry name" value="KilA-N"/>
    <property type="match status" value="1"/>
</dbReference>
<keyword evidence="3" id="KW-1185">Reference proteome</keyword>
<organism evidence="2 3">
    <name type="scientific">Stenomitos frigidus AS-A4</name>
    <dbReference type="NCBI Taxonomy" id="2933935"/>
    <lineage>
        <taxon>Bacteria</taxon>
        <taxon>Bacillati</taxon>
        <taxon>Cyanobacteriota</taxon>
        <taxon>Cyanophyceae</taxon>
        <taxon>Leptolyngbyales</taxon>
        <taxon>Leptolyngbyaceae</taxon>
        <taxon>Stenomitos</taxon>
    </lineage>
</organism>